<feature type="domain" description="Sigma-54 factor interaction" evidence="8">
    <location>
        <begin position="157"/>
        <end position="386"/>
    </location>
</feature>
<dbReference type="SMART" id="SM00448">
    <property type="entry name" value="REC"/>
    <property type="match status" value="1"/>
</dbReference>
<evidence type="ECO:0000256" key="1">
    <source>
        <dbReference type="ARBA" id="ARBA00022741"/>
    </source>
</evidence>
<dbReference type="PANTHER" id="PTHR32071">
    <property type="entry name" value="TRANSCRIPTIONAL REGULATORY PROTEIN"/>
    <property type="match status" value="1"/>
</dbReference>
<feature type="modified residue" description="4-aspartylphosphate" evidence="7">
    <location>
        <position position="57"/>
    </location>
</feature>
<dbReference type="InterPro" id="IPR009057">
    <property type="entry name" value="Homeodomain-like_sf"/>
</dbReference>
<dbReference type="SUPFAM" id="SSF46689">
    <property type="entry name" value="Homeodomain-like"/>
    <property type="match status" value="1"/>
</dbReference>
<keyword evidence="2" id="KW-0067">ATP-binding</keyword>
<evidence type="ECO:0000313" key="10">
    <source>
        <dbReference type="EMBL" id="RMA64387.1"/>
    </source>
</evidence>
<dbReference type="PROSITE" id="PS00688">
    <property type="entry name" value="SIGMA54_INTERACT_3"/>
    <property type="match status" value="1"/>
</dbReference>
<gene>
    <name evidence="10" type="ORF">BXY75_1262</name>
</gene>
<keyword evidence="11" id="KW-1185">Reference proteome</keyword>
<keyword evidence="4 10" id="KW-0238">DNA-binding</keyword>
<dbReference type="InterPro" id="IPR001789">
    <property type="entry name" value="Sig_transdc_resp-reg_receiver"/>
</dbReference>
<protein>
    <submittedName>
        <fullName evidence="10">DNA-binding NtrC family response regulator</fullName>
    </submittedName>
</protein>
<dbReference type="FunFam" id="1.10.8.60:FF:000014">
    <property type="entry name" value="DNA-binding transcriptional regulator NtrC"/>
    <property type="match status" value="1"/>
</dbReference>
<dbReference type="GO" id="GO:0005524">
    <property type="term" value="F:ATP binding"/>
    <property type="evidence" value="ECO:0007669"/>
    <property type="project" value="UniProtKB-KW"/>
</dbReference>
<dbReference type="InterPro" id="IPR002078">
    <property type="entry name" value="Sigma_54_int"/>
</dbReference>
<proteinExistence type="predicted"/>
<dbReference type="Gene3D" id="3.40.50.2300">
    <property type="match status" value="1"/>
</dbReference>
<dbReference type="Proteomes" id="UP000271339">
    <property type="component" value="Unassembled WGS sequence"/>
</dbReference>
<dbReference type="Pfam" id="PF00072">
    <property type="entry name" value="Response_reg"/>
    <property type="match status" value="1"/>
</dbReference>
<evidence type="ECO:0000256" key="2">
    <source>
        <dbReference type="ARBA" id="ARBA00022840"/>
    </source>
</evidence>
<accession>A0A3L9YX30</accession>
<dbReference type="InterPro" id="IPR011006">
    <property type="entry name" value="CheY-like_superfamily"/>
</dbReference>
<dbReference type="PROSITE" id="PS50110">
    <property type="entry name" value="RESPONSE_REGULATORY"/>
    <property type="match status" value="1"/>
</dbReference>
<keyword evidence="1" id="KW-0547">Nucleotide-binding</keyword>
<evidence type="ECO:0000256" key="3">
    <source>
        <dbReference type="ARBA" id="ARBA00023015"/>
    </source>
</evidence>
<evidence type="ECO:0000313" key="11">
    <source>
        <dbReference type="Proteomes" id="UP000271339"/>
    </source>
</evidence>
<dbReference type="GO" id="GO:0000160">
    <property type="term" value="P:phosphorelay signal transduction system"/>
    <property type="evidence" value="ECO:0007669"/>
    <property type="project" value="InterPro"/>
</dbReference>
<feature type="domain" description="Response regulatory" evidence="9">
    <location>
        <begin position="9"/>
        <end position="127"/>
    </location>
</feature>
<dbReference type="FunFam" id="3.40.50.300:FF:000006">
    <property type="entry name" value="DNA-binding transcriptional regulator NtrC"/>
    <property type="match status" value="1"/>
</dbReference>
<evidence type="ECO:0000256" key="4">
    <source>
        <dbReference type="ARBA" id="ARBA00023125"/>
    </source>
</evidence>
<dbReference type="CDD" id="cd00009">
    <property type="entry name" value="AAA"/>
    <property type="match status" value="1"/>
</dbReference>
<name>A0A3L9YX30_9FLAO</name>
<evidence type="ECO:0000259" key="9">
    <source>
        <dbReference type="PROSITE" id="PS50110"/>
    </source>
</evidence>
<evidence type="ECO:0000256" key="5">
    <source>
        <dbReference type="ARBA" id="ARBA00023159"/>
    </source>
</evidence>
<sequence length="458" mass="52159">MHMRKKEATILIVDDDDDILFSARISLKKYFTTILTTNDPRKITTKLSEQLDVVLLDMNYRIGFEDGKEGLYWLKHIKKISPETTVILMTAFGSVNLAVDAIKMGATDFILKPWNTEKLYSIVNAGVELARSKRKNTQLESIQSQKNTEFHKKTEHIIGDSPAMNHAVTMLEKVAPTDANILVLGENGTGKYVFAKEIHIQSERNNHPFIHVDLGSLSESLFESELFGYSKGAFTDAHKDTLGRFELAKGGTIFLDEIGNIPLHLQSKLLTVIQNRKVSRLGEATERLLDVRIICATNADIYQMVEDGDFRQDLLYRINTIELNLPPLRNRQEDILLLAEHFLKNLSQKYRKTISGMSSETIKALQEYHWPGNIRELEHIIERAVIISDHQEIEPSDLHFSNRKFDNSSPPATLNLEETEINLIKNALEKNMGNISKAAKELGLTRAALYRRLEKYNI</sequence>
<dbReference type="Pfam" id="PF00158">
    <property type="entry name" value="Sigma54_activat"/>
    <property type="match status" value="1"/>
</dbReference>
<dbReference type="Pfam" id="PF02954">
    <property type="entry name" value="HTH_8"/>
    <property type="match status" value="1"/>
</dbReference>
<dbReference type="InterPro" id="IPR027417">
    <property type="entry name" value="P-loop_NTPase"/>
</dbReference>
<evidence type="ECO:0000259" key="8">
    <source>
        <dbReference type="PROSITE" id="PS50045"/>
    </source>
</evidence>
<dbReference type="Pfam" id="PF25601">
    <property type="entry name" value="AAA_lid_14"/>
    <property type="match status" value="1"/>
</dbReference>
<dbReference type="PROSITE" id="PS50045">
    <property type="entry name" value="SIGMA54_INTERACT_4"/>
    <property type="match status" value="1"/>
</dbReference>
<keyword evidence="6" id="KW-0804">Transcription</keyword>
<keyword evidence="7" id="KW-0597">Phosphoprotein</keyword>
<dbReference type="SUPFAM" id="SSF52540">
    <property type="entry name" value="P-loop containing nucleoside triphosphate hydrolases"/>
    <property type="match status" value="1"/>
</dbReference>
<dbReference type="AlphaFoldDB" id="A0A3L9YX30"/>
<dbReference type="InterPro" id="IPR025944">
    <property type="entry name" value="Sigma_54_int_dom_CS"/>
</dbReference>
<dbReference type="SMART" id="SM00382">
    <property type="entry name" value="AAA"/>
    <property type="match status" value="1"/>
</dbReference>
<dbReference type="PRINTS" id="PR01590">
    <property type="entry name" value="HTHFIS"/>
</dbReference>
<organism evidence="10 11">
    <name type="scientific">Ulvibacter antarcticus</name>
    <dbReference type="NCBI Taxonomy" id="442714"/>
    <lineage>
        <taxon>Bacteria</taxon>
        <taxon>Pseudomonadati</taxon>
        <taxon>Bacteroidota</taxon>
        <taxon>Flavobacteriia</taxon>
        <taxon>Flavobacteriales</taxon>
        <taxon>Flavobacteriaceae</taxon>
        <taxon>Ulvibacter</taxon>
    </lineage>
</organism>
<dbReference type="SUPFAM" id="SSF52172">
    <property type="entry name" value="CheY-like"/>
    <property type="match status" value="1"/>
</dbReference>
<dbReference type="Gene3D" id="1.10.8.60">
    <property type="match status" value="1"/>
</dbReference>
<dbReference type="Gene3D" id="1.10.10.60">
    <property type="entry name" value="Homeodomain-like"/>
    <property type="match status" value="1"/>
</dbReference>
<keyword evidence="5" id="KW-0010">Activator</keyword>
<comment type="caution">
    <text evidence="10">The sequence shown here is derived from an EMBL/GenBank/DDBJ whole genome shotgun (WGS) entry which is preliminary data.</text>
</comment>
<reference evidence="10 11" key="1">
    <citation type="submission" date="2018-10" db="EMBL/GenBank/DDBJ databases">
        <title>Genomic Encyclopedia of Archaeal and Bacterial Type Strains, Phase II (KMG-II): from individual species to whole genera.</title>
        <authorList>
            <person name="Goeker M."/>
        </authorList>
    </citation>
    <scope>NUCLEOTIDE SEQUENCE [LARGE SCALE GENOMIC DNA]</scope>
    <source>
        <strain evidence="10 11">DSM 23424</strain>
    </source>
</reference>
<dbReference type="Gene3D" id="3.40.50.300">
    <property type="entry name" value="P-loop containing nucleotide triphosphate hydrolases"/>
    <property type="match status" value="1"/>
</dbReference>
<dbReference type="GO" id="GO:0043565">
    <property type="term" value="F:sequence-specific DNA binding"/>
    <property type="evidence" value="ECO:0007669"/>
    <property type="project" value="InterPro"/>
</dbReference>
<dbReference type="GO" id="GO:0006355">
    <property type="term" value="P:regulation of DNA-templated transcription"/>
    <property type="evidence" value="ECO:0007669"/>
    <property type="project" value="InterPro"/>
</dbReference>
<dbReference type="EMBL" id="REFC01000012">
    <property type="protein sequence ID" value="RMA64387.1"/>
    <property type="molecule type" value="Genomic_DNA"/>
</dbReference>
<keyword evidence="3" id="KW-0805">Transcription regulation</keyword>
<evidence type="ECO:0000256" key="6">
    <source>
        <dbReference type="ARBA" id="ARBA00023163"/>
    </source>
</evidence>
<dbReference type="InterPro" id="IPR002197">
    <property type="entry name" value="HTH_Fis"/>
</dbReference>
<dbReference type="InterPro" id="IPR058031">
    <property type="entry name" value="AAA_lid_NorR"/>
</dbReference>
<evidence type="ECO:0000256" key="7">
    <source>
        <dbReference type="PROSITE-ProRule" id="PRU00169"/>
    </source>
</evidence>
<dbReference type="PANTHER" id="PTHR32071:SF113">
    <property type="entry name" value="ALGINATE BIOSYNTHESIS TRANSCRIPTIONAL REGULATORY PROTEIN ALGB"/>
    <property type="match status" value="1"/>
</dbReference>
<dbReference type="InterPro" id="IPR003593">
    <property type="entry name" value="AAA+_ATPase"/>
</dbReference>